<feature type="region of interest" description="Disordered" evidence="1">
    <location>
        <begin position="1"/>
        <end position="180"/>
    </location>
</feature>
<feature type="compositionally biased region" description="Polar residues" evidence="1">
    <location>
        <begin position="744"/>
        <end position="754"/>
    </location>
</feature>
<feature type="region of interest" description="Disordered" evidence="1">
    <location>
        <begin position="584"/>
        <end position="688"/>
    </location>
</feature>
<sequence>MSGAKSGSDSENSKKSGSDDDQKSDDSNRSSTPSVEESPEPEVEITASEQRDQSSNSGSTVYAQTDENDRKHLVGSGDVSPIKKDRKRRKIKGKSDNREGNNSSTSGSPEALKKPKKFKNTLEITSEKHGDNSEKSNDEANEQMDEEYESSIQSSNESMPEYPPGLPKSKEPVESECYDSPKSIVPSVPIIQHDLNIQQKIENIFGGSGKPKTPSNANNSEFIIPRRTVPLEYLNRNRNRAPVTPTQNRFQVLANERLAVQANAPAGPSTSGTGVSKPPISKPKVSSAPAKAIKNKKPPPVVISGTFTNQKALINTLKTNIKKGFNIKNTKNNTVIHIEEETEYDTYVGSLIHEEIAFHTYAKGTEKTHAFILRGLDAEDITEDEKVTDRNVVVQGGRSISDTIKQSSSPYSRAGCLGRGRGVSTKNKENVPRSSVTPIVPKNPKSIVQVLSETVIDPYGNERTTKTVNNTVRHLDTNVIISPSTNKEKCNTTEQQEENFISEYEKLNNSVLLNVVRKEVGLPEIPTSNEQIPSTKVLRSDTEDRCNAITECSDKEDRYSAIVKESVSQNIEFKEVSHFKNPTENEVRHLAERSRKRRKKKKKPVDGYASDTSSASCAPDTRKPKKTAKIPKTTPKISKTVPDMITGDVKEVPENPNAVPPPNNGQNDKNEGNLQEKGIPGKPTPVTEEPFVIPRKIISFKSIKIKETTEQVQIPLRNKFQDAEATPSTSTQQTATQEVMDTANGETQNQQPTNICKRKL</sequence>
<feature type="region of interest" description="Disordered" evidence="1">
    <location>
        <begin position="263"/>
        <end position="296"/>
    </location>
</feature>
<evidence type="ECO:0000313" key="2">
    <source>
        <dbReference type="EMBL" id="CAH0562892.1"/>
    </source>
</evidence>
<feature type="region of interest" description="Disordered" evidence="1">
    <location>
        <begin position="403"/>
        <end position="437"/>
    </location>
</feature>
<evidence type="ECO:0000256" key="1">
    <source>
        <dbReference type="SAM" id="MobiDB-lite"/>
    </source>
</evidence>
<proteinExistence type="predicted"/>
<feature type="compositionally biased region" description="Basic and acidic residues" evidence="1">
    <location>
        <begin position="584"/>
        <end position="593"/>
    </location>
</feature>
<gene>
    <name evidence="2" type="ORF">MELIAE_LOCUS11907</name>
</gene>
<dbReference type="EMBL" id="OV121139">
    <property type="protein sequence ID" value="CAH0562892.1"/>
    <property type="molecule type" value="Genomic_DNA"/>
</dbReference>
<feature type="compositionally biased region" description="Low complexity" evidence="1">
    <location>
        <begin position="630"/>
        <end position="642"/>
    </location>
</feature>
<name>A0A9P0FMD5_BRAAE</name>
<keyword evidence="3" id="KW-1185">Reference proteome</keyword>
<protein>
    <submittedName>
        <fullName evidence="2">Uncharacterized protein</fullName>
    </submittedName>
</protein>
<feature type="compositionally biased region" description="Basic and acidic residues" evidence="1">
    <location>
        <begin position="11"/>
        <end position="28"/>
    </location>
</feature>
<feature type="region of interest" description="Disordered" evidence="1">
    <location>
        <begin position="716"/>
        <end position="760"/>
    </location>
</feature>
<dbReference type="AlphaFoldDB" id="A0A9P0FMD5"/>
<feature type="compositionally biased region" description="Low complexity" evidence="1">
    <location>
        <begin position="275"/>
        <end position="292"/>
    </location>
</feature>
<accession>A0A9P0FMD5</accession>
<reference evidence="2" key="1">
    <citation type="submission" date="2021-12" db="EMBL/GenBank/DDBJ databases">
        <authorList>
            <person name="King R."/>
        </authorList>
    </citation>
    <scope>NUCLEOTIDE SEQUENCE</scope>
</reference>
<evidence type="ECO:0000313" key="3">
    <source>
        <dbReference type="Proteomes" id="UP001154078"/>
    </source>
</evidence>
<organism evidence="2 3">
    <name type="scientific">Brassicogethes aeneus</name>
    <name type="common">Rape pollen beetle</name>
    <name type="synonym">Meligethes aeneus</name>
    <dbReference type="NCBI Taxonomy" id="1431903"/>
    <lineage>
        <taxon>Eukaryota</taxon>
        <taxon>Metazoa</taxon>
        <taxon>Ecdysozoa</taxon>
        <taxon>Arthropoda</taxon>
        <taxon>Hexapoda</taxon>
        <taxon>Insecta</taxon>
        <taxon>Pterygota</taxon>
        <taxon>Neoptera</taxon>
        <taxon>Endopterygota</taxon>
        <taxon>Coleoptera</taxon>
        <taxon>Polyphaga</taxon>
        <taxon>Cucujiformia</taxon>
        <taxon>Nitidulidae</taxon>
        <taxon>Meligethinae</taxon>
        <taxon>Brassicogethes</taxon>
    </lineage>
</organism>
<feature type="compositionally biased region" description="Polar residues" evidence="1">
    <location>
        <begin position="1"/>
        <end position="10"/>
    </location>
</feature>
<dbReference type="Proteomes" id="UP001154078">
    <property type="component" value="Chromosome 8"/>
</dbReference>
<feature type="compositionally biased region" description="Acidic residues" evidence="1">
    <location>
        <begin position="139"/>
        <end position="149"/>
    </location>
</feature>
<feature type="compositionally biased region" description="Low complexity" evidence="1">
    <location>
        <begin position="723"/>
        <end position="738"/>
    </location>
</feature>
<feature type="compositionally biased region" description="Polar residues" evidence="1">
    <location>
        <begin position="53"/>
        <end position="65"/>
    </location>
</feature>
<feature type="compositionally biased region" description="Basic and acidic residues" evidence="1">
    <location>
        <begin position="125"/>
        <end position="138"/>
    </location>
</feature>
<feature type="compositionally biased region" description="Basic residues" evidence="1">
    <location>
        <begin position="594"/>
        <end position="603"/>
    </location>
</feature>